<dbReference type="Proteomes" id="UP001190700">
    <property type="component" value="Unassembled WGS sequence"/>
</dbReference>
<protein>
    <submittedName>
        <fullName evidence="2">Uncharacterized protein</fullName>
    </submittedName>
</protein>
<name>A0AAE0GNB1_9CHLO</name>
<gene>
    <name evidence="2" type="ORF">CYMTET_11032</name>
</gene>
<sequence>MTSRAQRLAQGGIPEERRRVNPAKRATVAYRLANSPGEGDGLTTPPRADDAFKRQRVLEWDANPTNGFIDLVEELFWDGIILTESLTEEYDNHPARATFTDIERDGMTG</sequence>
<dbReference type="AlphaFoldDB" id="A0AAE0GNB1"/>
<keyword evidence="3" id="KW-1185">Reference proteome</keyword>
<evidence type="ECO:0000256" key="1">
    <source>
        <dbReference type="SAM" id="MobiDB-lite"/>
    </source>
</evidence>
<feature type="region of interest" description="Disordered" evidence="1">
    <location>
        <begin position="1"/>
        <end position="21"/>
    </location>
</feature>
<organism evidence="2 3">
    <name type="scientific">Cymbomonas tetramitiformis</name>
    <dbReference type="NCBI Taxonomy" id="36881"/>
    <lineage>
        <taxon>Eukaryota</taxon>
        <taxon>Viridiplantae</taxon>
        <taxon>Chlorophyta</taxon>
        <taxon>Pyramimonadophyceae</taxon>
        <taxon>Pyramimonadales</taxon>
        <taxon>Pyramimonadaceae</taxon>
        <taxon>Cymbomonas</taxon>
    </lineage>
</organism>
<evidence type="ECO:0000313" key="3">
    <source>
        <dbReference type="Proteomes" id="UP001190700"/>
    </source>
</evidence>
<reference evidence="2 3" key="1">
    <citation type="journal article" date="2015" name="Genome Biol. Evol.">
        <title>Comparative Genomics of a Bacterivorous Green Alga Reveals Evolutionary Causalities and Consequences of Phago-Mixotrophic Mode of Nutrition.</title>
        <authorList>
            <person name="Burns J.A."/>
            <person name="Paasch A."/>
            <person name="Narechania A."/>
            <person name="Kim E."/>
        </authorList>
    </citation>
    <scope>NUCLEOTIDE SEQUENCE [LARGE SCALE GENOMIC DNA]</scope>
    <source>
        <strain evidence="2 3">PLY_AMNH</strain>
    </source>
</reference>
<dbReference type="EMBL" id="LGRX02003988">
    <property type="protein sequence ID" value="KAK3281157.1"/>
    <property type="molecule type" value="Genomic_DNA"/>
</dbReference>
<proteinExistence type="predicted"/>
<accession>A0AAE0GNB1</accession>
<comment type="caution">
    <text evidence="2">The sequence shown here is derived from an EMBL/GenBank/DDBJ whole genome shotgun (WGS) entry which is preliminary data.</text>
</comment>
<evidence type="ECO:0000313" key="2">
    <source>
        <dbReference type="EMBL" id="KAK3281157.1"/>
    </source>
</evidence>